<dbReference type="InterPro" id="IPR036390">
    <property type="entry name" value="WH_DNA-bd_sf"/>
</dbReference>
<dbReference type="Proteomes" id="UP000314294">
    <property type="component" value="Unassembled WGS sequence"/>
</dbReference>
<dbReference type="CDD" id="cd04449">
    <property type="entry name" value="DEP_DEPDC5-like"/>
    <property type="match status" value="1"/>
</dbReference>
<comment type="caution">
    <text evidence="2">The sequence shown here is derived from an EMBL/GenBank/DDBJ whole genome shotgun (WGS) entry which is preliminary data.</text>
</comment>
<dbReference type="AlphaFoldDB" id="A0A4Z2EHV8"/>
<evidence type="ECO:0000259" key="1">
    <source>
        <dbReference type="PROSITE" id="PS50186"/>
    </source>
</evidence>
<dbReference type="GO" id="GO:1990130">
    <property type="term" value="C:GATOR1 complex"/>
    <property type="evidence" value="ECO:0007669"/>
    <property type="project" value="TreeGrafter"/>
</dbReference>
<dbReference type="PANTHER" id="PTHR13179:SF8">
    <property type="entry name" value="GATOR COMPLEX PROTEIN DEPDC5"/>
    <property type="match status" value="1"/>
</dbReference>
<keyword evidence="3" id="KW-1185">Reference proteome</keyword>
<dbReference type="Gene3D" id="1.10.10.10">
    <property type="entry name" value="Winged helix-like DNA-binding domain superfamily/Winged helix DNA-binding domain"/>
    <property type="match status" value="1"/>
</dbReference>
<dbReference type="EMBL" id="SRLO01007159">
    <property type="protein sequence ID" value="TNN28211.1"/>
    <property type="molecule type" value="Genomic_DNA"/>
</dbReference>
<dbReference type="GO" id="GO:0005096">
    <property type="term" value="F:GTPase activator activity"/>
    <property type="evidence" value="ECO:0007669"/>
    <property type="project" value="InterPro"/>
</dbReference>
<dbReference type="SUPFAM" id="SSF46785">
    <property type="entry name" value="Winged helix' DNA-binding domain"/>
    <property type="match status" value="1"/>
</dbReference>
<dbReference type="GO" id="GO:0035556">
    <property type="term" value="P:intracellular signal transduction"/>
    <property type="evidence" value="ECO:0007669"/>
    <property type="project" value="InterPro"/>
</dbReference>
<dbReference type="GO" id="GO:1904262">
    <property type="term" value="P:negative regulation of TORC1 signaling"/>
    <property type="evidence" value="ECO:0007669"/>
    <property type="project" value="TreeGrafter"/>
</dbReference>
<dbReference type="PROSITE" id="PS50186">
    <property type="entry name" value="DEP"/>
    <property type="match status" value="1"/>
</dbReference>
<reference evidence="2 3" key="1">
    <citation type="submission" date="2019-03" db="EMBL/GenBank/DDBJ databases">
        <title>First draft genome of Liparis tanakae, snailfish: a comprehensive survey of snailfish specific genes.</title>
        <authorList>
            <person name="Kim W."/>
            <person name="Song I."/>
            <person name="Jeong J.-H."/>
            <person name="Kim D."/>
            <person name="Kim S."/>
            <person name="Ryu S."/>
            <person name="Song J.Y."/>
            <person name="Lee S.K."/>
        </authorList>
    </citation>
    <scope>NUCLEOTIDE SEQUENCE [LARGE SCALE GENOMIC DNA]</scope>
    <source>
        <tissue evidence="2">Muscle</tissue>
    </source>
</reference>
<dbReference type="Pfam" id="PF00610">
    <property type="entry name" value="DEP"/>
    <property type="match status" value="1"/>
</dbReference>
<dbReference type="InterPro" id="IPR036388">
    <property type="entry name" value="WH-like_DNA-bd_sf"/>
</dbReference>
<evidence type="ECO:0000313" key="2">
    <source>
        <dbReference type="EMBL" id="TNN28211.1"/>
    </source>
</evidence>
<name>A0A4Z2EHV8_9TELE</name>
<proteinExistence type="predicted"/>
<dbReference type="InterPro" id="IPR027244">
    <property type="entry name" value="IML1"/>
</dbReference>
<dbReference type="OrthoDB" id="39497at2759"/>
<dbReference type="GO" id="GO:0005765">
    <property type="term" value="C:lysosomal membrane"/>
    <property type="evidence" value="ECO:0007669"/>
    <property type="project" value="TreeGrafter"/>
</dbReference>
<dbReference type="GO" id="GO:0034198">
    <property type="term" value="P:cellular response to amino acid starvation"/>
    <property type="evidence" value="ECO:0007669"/>
    <property type="project" value="TreeGrafter"/>
</dbReference>
<accession>A0A4Z2EHV8</accession>
<dbReference type="InterPro" id="IPR000591">
    <property type="entry name" value="DEP_dom"/>
</dbReference>
<sequence>MLEPGLGPSAVGGAIALSSSSTLTEILEAIKHPTTGVQLLPEQKGLPLNCFISAEVVHWLVNNVEGVATQGMAVDIMQKMLDDGVVAHASGDAMRTFVYGFYFYRIVGEKDGSTPQPPPMAAGVWSPSALEDLALFQRKWFEVAFVLEEWRPCDLPAFLLPWLPSRPASYASRHSSFSRSFGGRSQAAALLGTPDQDPSST</sequence>
<organism evidence="2 3">
    <name type="scientific">Liparis tanakae</name>
    <name type="common">Tanaka's snailfish</name>
    <dbReference type="NCBI Taxonomy" id="230148"/>
    <lineage>
        <taxon>Eukaryota</taxon>
        <taxon>Metazoa</taxon>
        <taxon>Chordata</taxon>
        <taxon>Craniata</taxon>
        <taxon>Vertebrata</taxon>
        <taxon>Euteleostomi</taxon>
        <taxon>Actinopterygii</taxon>
        <taxon>Neopterygii</taxon>
        <taxon>Teleostei</taxon>
        <taxon>Neoteleostei</taxon>
        <taxon>Acanthomorphata</taxon>
        <taxon>Eupercaria</taxon>
        <taxon>Perciformes</taxon>
        <taxon>Cottioidei</taxon>
        <taxon>Cottales</taxon>
        <taxon>Liparidae</taxon>
        <taxon>Liparis</taxon>
    </lineage>
</organism>
<dbReference type="PANTHER" id="PTHR13179">
    <property type="entry name" value="DEP DOMAIN CONTAINING PROTEIN 5"/>
    <property type="match status" value="1"/>
</dbReference>
<dbReference type="InterPro" id="IPR045838">
    <property type="entry name" value="DEPDC5_CTD"/>
</dbReference>
<dbReference type="GO" id="GO:0010508">
    <property type="term" value="P:positive regulation of autophagy"/>
    <property type="evidence" value="ECO:0007669"/>
    <property type="project" value="TreeGrafter"/>
</dbReference>
<dbReference type="Pfam" id="PF19418">
    <property type="entry name" value="DEPDC5_CTD"/>
    <property type="match status" value="1"/>
</dbReference>
<gene>
    <name evidence="2" type="primary">DEPDC5_1</name>
    <name evidence="2" type="ORF">EYF80_061642</name>
</gene>
<dbReference type="SMART" id="SM00049">
    <property type="entry name" value="DEP"/>
    <property type="match status" value="1"/>
</dbReference>
<protein>
    <submittedName>
        <fullName evidence="2">DEP domain-containing protein 5</fullName>
    </submittedName>
</protein>
<evidence type="ECO:0000313" key="3">
    <source>
        <dbReference type="Proteomes" id="UP000314294"/>
    </source>
</evidence>
<feature type="domain" description="DEP" evidence="1">
    <location>
        <begin position="49"/>
        <end position="108"/>
    </location>
</feature>